<dbReference type="PANTHER" id="PTHR39327">
    <property type="match status" value="1"/>
</dbReference>
<evidence type="ECO:0000256" key="1">
    <source>
        <dbReference type="SAM" id="Phobius"/>
    </source>
</evidence>
<dbReference type="PANTHER" id="PTHR39327:SF1">
    <property type="entry name" value="BLR5470 PROTEIN"/>
    <property type="match status" value="1"/>
</dbReference>
<comment type="caution">
    <text evidence="2">The sequence shown here is derived from an EMBL/GenBank/DDBJ whole genome shotgun (WGS) entry which is preliminary data.</text>
</comment>
<reference evidence="2 3" key="1">
    <citation type="journal article" date="2022" name="Environ. Microbiol. Rep.">
        <title>Eco-phylogenetic analyses reveal divergent evolution of vitamin B12 metabolism in the marine bacterial family 'Psychromonadaceae'.</title>
        <authorList>
            <person name="Jin X."/>
            <person name="Yang Y."/>
            <person name="Cao H."/>
            <person name="Gao B."/>
            <person name="Zhao Z."/>
        </authorList>
    </citation>
    <scope>NUCLEOTIDE SEQUENCE [LARGE SCALE GENOMIC DNA]</scope>
    <source>
        <strain evidence="2 3">MKS20</strain>
    </source>
</reference>
<accession>A0ABS8WFS4</accession>
<keyword evidence="3" id="KW-1185">Reference proteome</keyword>
<keyword evidence="1" id="KW-0812">Transmembrane</keyword>
<dbReference type="RefSeq" id="WP_233054173.1">
    <property type="nucleotide sequence ID" value="NZ_JAIMJA010000020.1"/>
</dbReference>
<dbReference type="InterPro" id="IPR010319">
    <property type="entry name" value="Transglutaminase-like_Cys_pept"/>
</dbReference>
<protein>
    <submittedName>
        <fullName evidence="2">Transglutaminase-like cysteine peptidase</fullName>
    </submittedName>
</protein>
<dbReference type="Proteomes" id="UP001201273">
    <property type="component" value="Unassembled WGS sequence"/>
</dbReference>
<dbReference type="EMBL" id="JAIMJA010000020">
    <property type="protein sequence ID" value="MCE2596538.1"/>
    <property type="molecule type" value="Genomic_DNA"/>
</dbReference>
<keyword evidence="1" id="KW-0472">Membrane</keyword>
<dbReference type="Gene3D" id="3.10.620.30">
    <property type="match status" value="1"/>
</dbReference>
<proteinExistence type="predicted"/>
<sequence length="238" mass="26878">MDWLKGVFTSKFVRGNAPFLFAVFLIFSTVCSVFAGASVNEAALFKKVFSVYQSERAVKRVKAWRALVNEQQGSSEQQKLAEVNAFFNQLHFVDDIKLWGKTDYWATPVEFLGVAGGDCEDFSIAKYFTLTELGIAEEKLRLVYVKALSLNQFHMVVAYYPEPAAMPLILDNLDADIKPANQRKDLAPVYSFNGKNLWLMKEKGRGQLAGKASRLKSWNELRGGLKNNRMNLPLLSFD</sequence>
<keyword evidence="1" id="KW-1133">Transmembrane helix</keyword>
<evidence type="ECO:0000313" key="3">
    <source>
        <dbReference type="Proteomes" id="UP001201273"/>
    </source>
</evidence>
<organism evidence="2 3">
    <name type="scientific">Motilimonas cestriensis</name>
    <dbReference type="NCBI Taxonomy" id="2742685"/>
    <lineage>
        <taxon>Bacteria</taxon>
        <taxon>Pseudomonadati</taxon>
        <taxon>Pseudomonadota</taxon>
        <taxon>Gammaproteobacteria</taxon>
        <taxon>Alteromonadales</taxon>
        <taxon>Alteromonadales genera incertae sedis</taxon>
        <taxon>Motilimonas</taxon>
    </lineage>
</organism>
<dbReference type="Pfam" id="PF06035">
    <property type="entry name" value="Peptidase_C93"/>
    <property type="match status" value="1"/>
</dbReference>
<evidence type="ECO:0000313" key="2">
    <source>
        <dbReference type="EMBL" id="MCE2596538.1"/>
    </source>
</evidence>
<feature type="transmembrane region" description="Helical" evidence="1">
    <location>
        <begin position="20"/>
        <end position="39"/>
    </location>
</feature>
<gene>
    <name evidence="2" type="ORF">K6Y31_17215</name>
</gene>
<name>A0ABS8WFS4_9GAMM</name>